<gene>
    <name evidence="1" type="ORF">ACFPN5_13610</name>
</gene>
<reference evidence="2" key="1">
    <citation type="journal article" date="2019" name="Int. J. Syst. Evol. Microbiol.">
        <title>The Global Catalogue of Microorganisms (GCM) 10K type strain sequencing project: providing services to taxonomists for standard genome sequencing and annotation.</title>
        <authorList>
            <consortium name="The Broad Institute Genomics Platform"/>
            <consortium name="The Broad Institute Genome Sequencing Center for Infectious Disease"/>
            <person name="Wu L."/>
            <person name="Ma J."/>
        </authorList>
    </citation>
    <scope>NUCLEOTIDE SEQUENCE [LARGE SCALE GENOMIC DNA]</scope>
    <source>
        <strain evidence="2">KACC 12649</strain>
    </source>
</reference>
<dbReference type="EMBL" id="JBHSMU010000014">
    <property type="protein sequence ID" value="MFC5460842.1"/>
    <property type="molecule type" value="Genomic_DNA"/>
</dbReference>
<evidence type="ECO:0000313" key="2">
    <source>
        <dbReference type="Proteomes" id="UP001596050"/>
    </source>
</evidence>
<name>A0ABW0L723_9BURK</name>
<evidence type="ECO:0000313" key="1">
    <source>
        <dbReference type="EMBL" id="MFC5460842.1"/>
    </source>
</evidence>
<evidence type="ECO:0008006" key="3">
    <source>
        <dbReference type="Google" id="ProtNLM"/>
    </source>
</evidence>
<protein>
    <recommendedName>
        <fullName evidence="3">Deacetylase sirtuin-type domain-containing protein</fullName>
    </recommendedName>
</protein>
<keyword evidence="2" id="KW-1185">Reference proteome</keyword>
<dbReference type="Proteomes" id="UP001596050">
    <property type="component" value="Unassembled WGS sequence"/>
</dbReference>
<comment type="caution">
    <text evidence="1">The sequence shown here is derived from an EMBL/GenBank/DDBJ whole genome shotgun (WGS) entry which is preliminary data.</text>
</comment>
<proteinExistence type="predicted"/>
<sequence>MKPVLERLLAPLHDPILGVTSSDELPFVQRASGEPAPAHTAMLLESVTDVIYIGSNSVGTNGDLTNVLLPGNIMAASSGYAVERYSCAACIRRALLPMSKPGQPCQVCGKKGTKFLRLRFVIWIPLAFD</sequence>
<organism evidence="1 2">
    <name type="scientific">Massilia niabensis</name>
    <dbReference type="NCBI Taxonomy" id="544910"/>
    <lineage>
        <taxon>Bacteria</taxon>
        <taxon>Pseudomonadati</taxon>
        <taxon>Pseudomonadota</taxon>
        <taxon>Betaproteobacteria</taxon>
        <taxon>Burkholderiales</taxon>
        <taxon>Oxalobacteraceae</taxon>
        <taxon>Telluria group</taxon>
        <taxon>Massilia</taxon>
    </lineage>
</organism>
<accession>A0ABW0L723</accession>
<dbReference type="RefSeq" id="WP_379784102.1">
    <property type="nucleotide sequence ID" value="NZ_JBHSMU010000014.1"/>
</dbReference>